<dbReference type="GO" id="GO:0004672">
    <property type="term" value="F:protein kinase activity"/>
    <property type="evidence" value="ECO:0007669"/>
    <property type="project" value="TreeGrafter"/>
</dbReference>
<dbReference type="InterPro" id="IPR015661">
    <property type="entry name" value="Bub1/Mad3"/>
</dbReference>
<feature type="compositionally biased region" description="Basic and acidic residues" evidence="1">
    <location>
        <begin position="448"/>
        <end position="466"/>
    </location>
</feature>
<reference evidence="3" key="1">
    <citation type="submission" date="2019-10" db="EMBL/GenBank/DDBJ databases">
        <authorList>
            <consortium name="DOE Joint Genome Institute"/>
            <person name="Kuo A."/>
            <person name="Miyauchi S."/>
            <person name="Kiss E."/>
            <person name="Drula E."/>
            <person name="Kohler A."/>
            <person name="Sanchez-Garcia M."/>
            <person name="Andreopoulos B."/>
            <person name="Barry K.W."/>
            <person name="Bonito G."/>
            <person name="Buee M."/>
            <person name="Carver A."/>
            <person name="Chen C."/>
            <person name="Cichocki N."/>
            <person name="Clum A."/>
            <person name="Culley D."/>
            <person name="Crous P.W."/>
            <person name="Fauchery L."/>
            <person name="Girlanda M."/>
            <person name="Hayes R."/>
            <person name="Keri Z."/>
            <person name="LaButti K."/>
            <person name="Lipzen A."/>
            <person name="Lombard V."/>
            <person name="Magnuson J."/>
            <person name="Maillard F."/>
            <person name="Morin E."/>
            <person name="Murat C."/>
            <person name="Nolan M."/>
            <person name="Ohm R."/>
            <person name="Pangilinan J."/>
            <person name="Pereira M."/>
            <person name="Perotto S."/>
            <person name="Peter M."/>
            <person name="Riley R."/>
            <person name="Sitrit Y."/>
            <person name="Stielow B."/>
            <person name="Szollosi G."/>
            <person name="Zifcakova L."/>
            <person name="Stursova M."/>
            <person name="Spatafora J.W."/>
            <person name="Tedersoo L."/>
            <person name="Vaario L.-M."/>
            <person name="Yamada A."/>
            <person name="Yan M."/>
            <person name="Wang P."/>
            <person name="Xu J."/>
            <person name="Bruns T."/>
            <person name="Baldrian P."/>
            <person name="Vilgalys R."/>
            <person name="Henrissat B."/>
            <person name="Grigoriev I.V."/>
            <person name="Hibbett D."/>
            <person name="Nagy L.G."/>
            <person name="Martin F.M."/>
        </authorList>
    </citation>
    <scope>NUCLEOTIDE SEQUENCE</scope>
    <source>
        <strain evidence="3">Prilba</strain>
    </source>
</reference>
<dbReference type="GO" id="GO:0007094">
    <property type="term" value="P:mitotic spindle assembly checkpoint signaling"/>
    <property type="evidence" value="ECO:0007669"/>
    <property type="project" value="InterPro"/>
</dbReference>
<dbReference type="Pfam" id="PF08311">
    <property type="entry name" value="Mad3_BUB1_I"/>
    <property type="match status" value="1"/>
</dbReference>
<name>A0A9P5N0T5_9AGAM</name>
<dbReference type="SMART" id="SM00777">
    <property type="entry name" value="Mad3_BUB1_I"/>
    <property type="match status" value="1"/>
</dbReference>
<dbReference type="Proteomes" id="UP000759537">
    <property type="component" value="Unassembled WGS sequence"/>
</dbReference>
<dbReference type="OrthoDB" id="248495at2759"/>
<sequence>MSSETADVFQNDQPVIVDGGLIEASKENIQPLASGRRATTLSAVLSTPHAQRESKLAAARNRLRINVEVALEDDDDNPLEAYCQLIYWTLENYPQGHSAESGLLELLEEATRVLKDHRDGIWREDLRYLKLWVLYANYVEKPTLIYRFLLANEIGTTFALLYEEFATVLERNGRRVDADETYLLGINRQASPADHLQAKYRDFQKRMMLATPLETTSLPEQPQPASATTHRKVLGESTSTLRSTRSAHSTSTTVSSRSMDDVFGSGSGSSLRPKPNARMQVFVDPSGASADEAVTAGDAATTPWNELGTRKERIKENVPKVSKLKGTTLSQPGRQQRVAIAPSVSTSRISVFRDPAPGEGDLMPPPLAAPDANVSGKEREIVPKTPARPSIVPFKDEVKEPPTTPRFVPFKDDVPRTPSASSGAQAPDSVMKVKTIGTRGQLASSEAEALRKDPFKNYPEKPLETE</sequence>
<dbReference type="EMBL" id="WHVB01000004">
    <property type="protein sequence ID" value="KAF8483464.1"/>
    <property type="molecule type" value="Genomic_DNA"/>
</dbReference>
<feature type="compositionally biased region" description="Polar residues" evidence="1">
    <location>
        <begin position="214"/>
        <end position="228"/>
    </location>
</feature>
<dbReference type="GO" id="GO:0051754">
    <property type="term" value="P:meiotic sister chromatid cohesion, centromeric"/>
    <property type="evidence" value="ECO:0007669"/>
    <property type="project" value="TreeGrafter"/>
</dbReference>
<dbReference type="InterPro" id="IPR013212">
    <property type="entry name" value="Mad3/Bub1_I"/>
</dbReference>
<evidence type="ECO:0000313" key="3">
    <source>
        <dbReference type="EMBL" id="KAF8483464.1"/>
    </source>
</evidence>
<dbReference type="GO" id="GO:0005634">
    <property type="term" value="C:nucleus"/>
    <property type="evidence" value="ECO:0007669"/>
    <property type="project" value="TreeGrafter"/>
</dbReference>
<comment type="caution">
    <text evidence="3">The sequence shown here is derived from an EMBL/GenBank/DDBJ whole genome shotgun (WGS) entry which is preliminary data.</text>
</comment>
<dbReference type="PANTHER" id="PTHR14030:SF4">
    <property type="entry name" value="BUB1 KINASE, ISOFORM A-RELATED"/>
    <property type="match status" value="1"/>
</dbReference>
<feature type="region of interest" description="Disordered" evidence="1">
    <location>
        <begin position="383"/>
        <end position="466"/>
    </location>
</feature>
<dbReference type="PROSITE" id="PS51489">
    <property type="entry name" value="BUB1_N"/>
    <property type="match status" value="1"/>
</dbReference>
<evidence type="ECO:0000256" key="1">
    <source>
        <dbReference type="SAM" id="MobiDB-lite"/>
    </source>
</evidence>
<keyword evidence="4" id="KW-1185">Reference proteome</keyword>
<gene>
    <name evidence="3" type="ORF">DFH94DRAFT_311911</name>
</gene>
<dbReference type="PANTHER" id="PTHR14030">
    <property type="entry name" value="MITOTIC CHECKPOINT SERINE/THREONINE-PROTEIN KINASE BUB1"/>
    <property type="match status" value="1"/>
</dbReference>
<dbReference type="FunFam" id="1.25.40.430:FF:000003">
    <property type="entry name" value="Checkpoint serine/threonine-protein kinase BUB1"/>
    <property type="match status" value="1"/>
</dbReference>
<organism evidence="3 4">
    <name type="scientific">Russula ochroleuca</name>
    <dbReference type="NCBI Taxonomy" id="152965"/>
    <lineage>
        <taxon>Eukaryota</taxon>
        <taxon>Fungi</taxon>
        <taxon>Dikarya</taxon>
        <taxon>Basidiomycota</taxon>
        <taxon>Agaricomycotina</taxon>
        <taxon>Agaricomycetes</taxon>
        <taxon>Russulales</taxon>
        <taxon>Russulaceae</taxon>
        <taxon>Russula</taxon>
    </lineage>
</organism>
<dbReference type="AlphaFoldDB" id="A0A9P5N0T5"/>
<dbReference type="Gene3D" id="1.25.40.430">
    <property type="match status" value="1"/>
</dbReference>
<feature type="compositionally biased region" description="Low complexity" evidence="1">
    <location>
        <begin position="237"/>
        <end position="257"/>
    </location>
</feature>
<proteinExistence type="predicted"/>
<accession>A0A9P5N0T5</accession>
<reference evidence="3" key="2">
    <citation type="journal article" date="2020" name="Nat. Commun.">
        <title>Large-scale genome sequencing of mycorrhizal fungi provides insights into the early evolution of symbiotic traits.</title>
        <authorList>
            <person name="Miyauchi S."/>
            <person name="Kiss E."/>
            <person name="Kuo A."/>
            <person name="Drula E."/>
            <person name="Kohler A."/>
            <person name="Sanchez-Garcia M."/>
            <person name="Morin E."/>
            <person name="Andreopoulos B."/>
            <person name="Barry K.W."/>
            <person name="Bonito G."/>
            <person name="Buee M."/>
            <person name="Carver A."/>
            <person name="Chen C."/>
            <person name="Cichocki N."/>
            <person name="Clum A."/>
            <person name="Culley D."/>
            <person name="Crous P.W."/>
            <person name="Fauchery L."/>
            <person name="Girlanda M."/>
            <person name="Hayes R.D."/>
            <person name="Keri Z."/>
            <person name="LaButti K."/>
            <person name="Lipzen A."/>
            <person name="Lombard V."/>
            <person name="Magnuson J."/>
            <person name="Maillard F."/>
            <person name="Murat C."/>
            <person name="Nolan M."/>
            <person name="Ohm R.A."/>
            <person name="Pangilinan J."/>
            <person name="Pereira M.F."/>
            <person name="Perotto S."/>
            <person name="Peter M."/>
            <person name="Pfister S."/>
            <person name="Riley R."/>
            <person name="Sitrit Y."/>
            <person name="Stielow J.B."/>
            <person name="Szollosi G."/>
            <person name="Zifcakova L."/>
            <person name="Stursova M."/>
            <person name="Spatafora J.W."/>
            <person name="Tedersoo L."/>
            <person name="Vaario L.M."/>
            <person name="Yamada A."/>
            <person name="Yan M."/>
            <person name="Wang P."/>
            <person name="Xu J."/>
            <person name="Bruns T."/>
            <person name="Baldrian P."/>
            <person name="Vilgalys R."/>
            <person name="Dunand C."/>
            <person name="Henrissat B."/>
            <person name="Grigoriev I.V."/>
            <person name="Hibbett D."/>
            <person name="Nagy L.G."/>
            <person name="Martin F.M."/>
        </authorList>
    </citation>
    <scope>NUCLEOTIDE SEQUENCE</scope>
    <source>
        <strain evidence="3">Prilba</strain>
    </source>
</reference>
<evidence type="ECO:0000313" key="4">
    <source>
        <dbReference type="Proteomes" id="UP000759537"/>
    </source>
</evidence>
<evidence type="ECO:0000259" key="2">
    <source>
        <dbReference type="PROSITE" id="PS51489"/>
    </source>
</evidence>
<protein>
    <submittedName>
        <fullName evidence="3">Mad3/BUB1 homology region 1-domain-containing protein</fullName>
    </submittedName>
</protein>
<dbReference type="GO" id="GO:0032991">
    <property type="term" value="C:protein-containing complex"/>
    <property type="evidence" value="ECO:0007669"/>
    <property type="project" value="UniProtKB-ARBA"/>
</dbReference>
<feature type="region of interest" description="Disordered" evidence="1">
    <location>
        <begin position="214"/>
        <end position="275"/>
    </location>
</feature>
<feature type="domain" description="BUB1 N-terminal" evidence="2">
    <location>
        <begin position="67"/>
        <end position="227"/>
    </location>
</feature>